<organism evidence="1 2">
    <name type="scientific">Gossypium schwendimanii</name>
    <name type="common">Cotton</name>
    <dbReference type="NCBI Taxonomy" id="34291"/>
    <lineage>
        <taxon>Eukaryota</taxon>
        <taxon>Viridiplantae</taxon>
        <taxon>Streptophyta</taxon>
        <taxon>Embryophyta</taxon>
        <taxon>Tracheophyta</taxon>
        <taxon>Spermatophyta</taxon>
        <taxon>Magnoliopsida</taxon>
        <taxon>eudicotyledons</taxon>
        <taxon>Gunneridae</taxon>
        <taxon>Pentapetalae</taxon>
        <taxon>rosids</taxon>
        <taxon>malvids</taxon>
        <taxon>Malvales</taxon>
        <taxon>Malvaceae</taxon>
        <taxon>Malvoideae</taxon>
        <taxon>Gossypium</taxon>
    </lineage>
</organism>
<name>A0A7J9MHX5_GOSSC</name>
<dbReference type="AlphaFoldDB" id="A0A7J9MHX5"/>
<sequence>DVLFKKTEIIITNSTDPRWKWFKNCFGALDETHIKIKVLTVDKPRNQTRKDDIATNMLGVCKLDMHFFYVLPD</sequence>
<dbReference type="InterPro" id="IPR045249">
    <property type="entry name" value="HARBI1-like"/>
</dbReference>
<reference evidence="1 2" key="1">
    <citation type="journal article" date="2019" name="Genome Biol. Evol.">
        <title>Insights into the evolution of the New World diploid cottons (Gossypium, subgenus Houzingenia) based on genome sequencing.</title>
        <authorList>
            <person name="Grover C.E."/>
            <person name="Arick M.A. 2nd"/>
            <person name="Thrash A."/>
            <person name="Conover J.L."/>
            <person name="Sanders W.S."/>
            <person name="Peterson D.G."/>
            <person name="Frelichowski J.E."/>
            <person name="Scheffler J.A."/>
            <person name="Scheffler B.E."/>
            <person name="Wendel J.F."/>
        </authorList>
    </citation>
    <scope>NUCLEOTIDE SEQUENCE [LARGE SCALE GENOMIC DNA]</scope>
    <source>
        <strain evidence="1">1</strain>
        <tissue evidence="1">Leaf</tissue>
    </source>
</reference>
<gene>
    <name evidence="1" type="ORF">Goshw_014103</name>
</gene>
<accession>A0A7J9MHX5</accession>
<dbReference type="PANTHER" id="PTHR22930">
    <property type="match status" value="1"/>
</dbReference>
<protein>
    <submittedName>
        <fullName evidence="1">Uncharacterized protein</fullName>
    </submittedName>
</protein>
<evidence type="ECO:0000313" key="2">
    <source>
        <dbReference type="Proteomes" id="UP000593576"/>
    </source>
</evidence>
<proteinExistence type="predicted"/>
<dbReference type="OrthoDB" id="996163at2759"/>
<keyword evidence="2" id="KW-1185">Reference proteome</keyword>
<dbReference type="EMBL" id="JABFAF010000011">
    <property type="protein sequence ID" value="MBA0870558.1"/>
    <property type="molecule type" value="Genomic_DNA"/>
</dbReference>
<dbReference type="PANTHER" id="PTHR22930:SF293">
    <property type="entry name" value="PROTEIN ALP1-LIKE"/>
    <property type="match status" value="1"/>
</dbReference>
<comment type="caution">
    <text evidence="1">The sequence shown here is derived from an EMBL/GenBank/DDBJ whole genome shotgun (WGS) entry which is preliminary data.</text>
</comment>
<evidence type="ECO:0000313" key="1">
    <source>
        <dbReference type="EMBL" id="MBA0870558.1"/>
    </source>
</evidence>
<feature type="non-terminal residue" evidence="1">
    <location>
        <position position="1"/>
    </location>
</feature>
<dbReference type="Proteomes" id="UP000593576">
    <property type="component" value="Unassembled WGS sequence"/>
</dbReference>